<dbReference type="AlphaFoldDB" id="A0A517TYQ9"/>
<organism evidence="1 2">
    <name type="scientific">Lacipirellula limnantheis</name>
    <dbReference type="NCBI Taxonomy" id="2528024"/>
    <lineage>
        <taxon>Bacteria</taxon>
        <taxon>Pseudomonadati</taxon>
        <taxon>Planctomycetota</taxon>
        <taxon>Planctomycetia</taxon>
        <taxon>Pirellulales</taxon>
        <taxon>Lacipirellulaceae</taxon>
        <taxon>Lacipirellula</taxon>
    </lineage>
</organism>
<accession>A0A517TYQ9</accession>
<sequence length="114" mass="12849">MKISLHCRGVILNPDGRAYLERRLGFALGRFMSKVTRVTVTLSDVNGDRGGIDKRCRVVTSLKGMGQIVLEDRDSSLPVLLDRISGRLDRLVSRRLERDRFVRDRMPFGGTAFG</sequence>
<proteinExistence type="predicted"/>
<dbReference type="EMBL" id="CP036339">
    <property type="protein sequence ID" value="QDT73506.1"/>
    <property type="molecule type" value="Genomic_DNA"/>
</dbReference>
<dbReference type="SUPFAM" id="SSF69754">
    <property type="entry name" value="Ribosome binding protein Y (YfiA homologue)"/>
    <property type="match status" value="1"/>
</dbReference>
<evidence type="ECO:0008006" key="3">
    <source>
        <dbReference type="Google" id="ProtNLM"/>
    </source>
</evidence>
<reference evidence="1 2" key="1">
    <citation type="submission" date="2019-02" db="EMBL/GenBank/DDBJ databases">
        <title>Deep-cultivation of Planctomycetes and their phenomic and genomic characterization uncovers novel biology.</title>
        <authorList>
            <person name="Wiegand S."/>
            <person name="Jogler M."/>
            <person name="Boedeker C."/>
            <person name="Pinto D."/>
            <person name="Vollmers J."/>
            <person name="Rivas-Marin E."/>
            <person name="Kohn T."/>
            <person name="Peeters S.H."/>
            <person name="Heuer A."/>
            <person name="Rast P."/>
            <person name="Oberbeckmann S."/>
            <person name="Bunk B."/>
            <person name="Jeske O."/>
            <person name="Meyerdierks A."/>
            <person name="Storesund J.E."/>
            <person name="Kallscheuer N."/>
            <person name="Luecker S."/>
            <person name="Lage O.M."/>
            <person name="Pohl T."/>
            <person name="Merkel B.J."/>
            <person name="Hornburger P."/>
            <person name="Mueller R.-W."/>
            <person name="Bruemmer F."/>
            <person name="Labrenz M."/>
            <person name="Spormann A.M."/>
            <person name="Op den Camp H."/>
            <person name="Overmann J."/>
            <person name="Amann R."/>
            <person name="Jetten M.S.M."/>
            <person name="Mascher T."/>
            <person name="Medema M.H."/>
            <person name="Devos D.P."/>
            <person name="Kaster A.-K."/>
            <person name="Ovreas L."/>
            <person name="Rohde M."/>
            <person name="Galperin M.Y."/>
            <person name="Jogler C."/>
        </authorList>
    </citation>
    <scope>NUCLEOTIDE SEQUENCE [LARGE SCALE GENOMIC DNA]</scope>
    <source>
        <strain evidence="1 2">I41</strain>
    </source>
</reference>
<evidence type="ECO:0000313" key="1">
    <source>
        <dbReference type="EMBL" id="QDT73506.1"/>
    </source>
</evidence>
<dbReference type="KEGG" id="llh:I41_26950"/>
<dbReference type="Proteomes" id="UP000317909">
    <property type="component" value="Chromosome"/>
</dbReference>
<keyword evidence="2" id="KW-1185">Reference proteome</keyword>
<dbReference type="InterPro" id="IPR036567">
    <property type="entry name" value="RHF-like"/>
</dbReference>
<evidence type="ECO:0000313" key="2">
    <source>
        <dbReference type="Proteomes" id="UP000317909"/>
    </source>
</evidence>
<gene>
    <name evidence="1" type="ORF">I41_26950</name>
</gene>
<protein>
    <recommendedName>
        <fullName evidence="3">Sigma 54 modulation protein / S30EA ribosomal protein</fullName>
    </recommendedName>
</protein>
<name>A0A517TYQ9_9BACT</name>
<dbReference type="Gene3D" id="3.30.160.100">
    <property type="entry name" value="Ribosome hibernation promotion factor-like"/>
    <property type="match status" value="1"/>
</dbReference>